<feature type="compositionally biased region" description="Basic and acidic residues" evidence="3">
    <location>
        <begin position="76"/>
        <end position="86"/>
    </location>
</feature>
<feature type="compositionally biased region" description="Acidic residues" evidence="3">
    <location>
        <begin position="573"/>
        <end position="585"/>
    </location>
</feature>
<evidence type="ECO:0000256" key="1">
    <source>
        <dbReference type="PROSITE-ProRule" id="PRU00175"/>
    </source>
</evidence>
<feature type="compositionally biased region" description="Basic and acidic residues" evidence="3">
    <location>
        <begin position="601"/>
        <end position="610"/>
    </location>
</feature>
<feature type="compositionally biased region" description="Basic and acidic residues" evidence="3">
    <location>
        <begin position="758"/>
        <end position="768"/>
    </location>
</feature>
<dbReference type="InterPro" id="IPR001841">
    <property type="entry name" value="Znf_RING"/>
</dbReference>
<dbReference type="Gene3D" id="3.30.40.10">
    <property type="entry name" value="Zinc/RING finger domain, C3HC4 (zinc finger)"/>
    <property type="match status" value="1"/>
</dbReference>
<evidence type="ECO:0000256" key="3">
    <source>
        <dbReference type="SAM" id="MobiDB-lite"/>
    </source>
</evidence>
<dbReference type="SUPFAM" id="SSF57850">
    <property type="entry name" value="RING/U-box"/>
    <property type="match status" value="1"/>
</dbReference>
<accession>A0A7J8YXN6</accession>
<sequence>MAIAGLHNVSVLENSFLRESQSQASRRRGNGSTRPSSLLQMWRELEDEHVVSHAQERTNERMLQRRSNDLPMTDLSDSRHSEHSGVSEDVSVSVTVSENEFVQWLPDRFGLQNGSEDSSNFDCEHSSDLGEVERERVRQIFQEWMNSGGRGCTSNVSGRNNSSRAQWLGETEQERVRIIREWVQMNSQQRGSLTDSREEQAADAGGQIERLLDGLVVNQNAGRTEHVHRGIRKLCGRQALLDMLKKAERERQTELQRLLEHRAVSNFAHRNRIQSLLRGRFLRNDRMVEGDRSTSIAASELGLLRQKQTVSGLSFQGTPARNTGPDLDTANLDILVGWLAGLWLNCILDFYRCFFPIILLIVRLRVGLDGRLGAVREGFLSRLDNSCSGPASSNRSDRSSNADSDGNRSEENRVNNTHEAIDGLNDQSECENEETDNGRCAIGTTDLEVETEVSQQATFACLEDQQEQVSESVFSIWQGSASAESNESRYDIGQVFDGPRQESLADESSLETLQNEAGEQSNLQESGEASYERSFQDGERSSTYWLTNVVQNVERVPVDHIDGQESASQAEQWQEEDQETEDADWQEASLDHNELMDGRNEEASDMNHEDGESENGGYDDMQEAPDAQRENGGLHDTRQNWFEGSYNLQAATIGRTDTFYLPDDDNVHNTELRELLSRRSVSTLLRSGFRESLDQLIQSYVERQNHASIDWDLNEAAPTPESLEQDIEQQSRDQNEGQSSPIAPPSPRMPSTQPLWDQDSHHYNWQPHDGHQRFGIEWEIINDLRVDMTRLQQRMNNMQRMLEACMDMQLELQRSIRQEVSAALNRSAGSQGMIDDDLPKDASSNWDNVRKGICCICCESNIDSLLYRCGHMCTCSNCATELAHGGGKCPMCHAPVVEVIRAYSIH</sequence>
<keyword evidence="6" id="KW-1185">Reference proteome</keyword>
<keyword evidence="2" id="KW-0175">Coiled coil</keyword>
<dbReference type="GO" id="GO:0008270">
    <property type="term" value="F:zinc ion binding"/>
    <property type="evidence" value="ECO:0007669"/>
    <property type="project" value="UniProtKB-KW"/>
</dbReference>
<feature type="region of interest" description="Disordered" evidence="3">
    <location>
        <begin position="601"/>
        <end position="638"/>
    </location>
</feature>
<dbReference type="AlphaFoldDB" id="A0A7J8YXN6"/>
<evidence type="ECO:0000259" key="4">
    <source>
        <dbReference type="PROSITE" id="PS50089"/>
    </source>
</evidence>
<feature type="region of interest" description="Disordered" evidence="3">
    <location>
        <begin position="52"/>
        <end position="89"/>
    </location>
</feature>
<organism evidence="5 6">
    <name type="scientific">Gossypium laxum</name>
    <dbReference type="NCBI Taxonomy" id="34288"/>
    <lineage>
        <taxon>Eukaryota</taxon>
        <taxon>Viridiplantae</taxon>
        <taxon>Streptophyta</taxon>
        <taxon>Embryophyta</taxon>
        <taxon>Tracheophyta</taxon>
        <taxon>Spermatophyta</taxon>
        <taxon>Magnoliopsida</taxon>
        <taxon>eudicotyledons</taxon>
        <taxon>Gunneridae</taxon>
        <taxon>Pentapetalae</taxon>
        <taxon>rosids</taxon>
        <taxon>malvids</taxon>
        <taxon>Malvales</taxon>
        <taxon>Malvaceae</taxon>
        <taxon>Malvoideae</taxon>
        <taxon>Gossypium</taxon>
    </lineage>
</organism>
<feature type="compositionally biased region" description="Basic and acidic residues" evidence="3">
    <location>
        <begin position="626"/>
        <end position="638"/>
    </location>
</feature>
<keyword evidence="1" id="KW-0479">Metal-binding</keyword>
<protein>
    <recommendedName>
        <fullName evidence="4">RING-type domain-containing protein</fullName>
    </recommendedName>
</protein>
<dbReference type="InterPro" id="IPR013083">
    <property type="entry name" value="Znf_RING/FYVE/PHD"/>
</dbReference>
<dbReference type="Proteomes" id="UP000593574">
    <property type="component" value="Unassembled WGS sequence"/>
</dbReference>
<dbReference type="CDD" id="cd16647">
    <property type="entry name" value="mRING-HC-C3HC5_NEU1"/>
    <property type="match status" value="1"/>
</dbReference>
<evidence type="ECO:0000313" key="6">
    <source>
        <dbReference type="Proteomes" id="UP000593574"/>
    </source>
</evidence>
<dbReference type="Pfam" id="PF13920">
    <property type="entry name" value="zf-C3HC4_3"/>
    <property type="match status" value="1"/>
</dbReference>
<feature type="region of interest" description="Disordered" evidence="3">
    <location>
        <begin position="719"/>
        <end position="768"/>
    </location>
</feature>
<feature type="domain" description="RING-type" evidence="4">
    <location>
        <begin position="854"/>
        <end position="893"/>
    </location>
</feature>
<gene>
    <name evidence="5" type="ORF">Golax_016386</name>
</gene>
<evidence type="ECO:0000256" key="2">
    <source>
        <dbReference type="SAM" id="Coils"/>
    </source>
</evidence>
<dbReference type="PANTHER" id="PTHR46519">
    <property type="entry name" value="RING/U-BOX SUPERFAMILY PROTEIN"/>
    <property type="match status" value="1"/>
</dbReference>
<keyword evidence="1" id="KW-0863">Zinc-finger</keyword>
<dbReference type="PROSITE" id="PS50089">
    <property type="entry name" value="ZF_RING_2"/>
    <property type="match status" value="1"/>
</dbReference>
<reference evidence="5 6" key="1">
    <citation type="journal article" date="2019" name="Genome Biol. Evol.">
        <title>Insights into the evolution of the New World diploid cottons (Gossypium, subgenus Houzingenia) based on genome sequencing.</title>
        <authorList>
            <person name="Grover C.E."/>
            <person name="Arick M.A. 2nd"/>
            <person name="Thrash A."/>
            <person name="Conover J.L."/>
            <person name="Sanders W.S."/>
            <person name="Peterson D.G."/>
            <person name="Frelichowski J.E."/>
            <person name="Scheffler J.A."/>
            <person name="Scheffler B.E."/>
            <person name="Wendel J.F."/>
        </authorList>
    </citation>
    <scope>NUCLEOTIDE SEQUENCE [LARGE SCALE GENOMIC DNA]</scope>
    <source>
        <strain evidence="5">4</strain>
        <tissue evidence="5">Leaf</tissue>
    </source>
</reference>
<keyword evidence="1" id="KW-0862">Zinc</keyword>
<comment type="caution">
    <text evidence="5">The sequence shown here is derived from an EMBL/GenBank/DDBJ whole genome shotgun (WGS) entry which is preliminary data.</text>
</comment>
<name>A0A7J8YXN6_9ROSI</name>
<feature type="coiled-coil region" evidence="2">
    <location>
        <begin position="781"/>
        <end position="808"/>
    </location>
</feature>
<feature type="compositionally biased region" description="Polar residues" evidence="3">
    <location>
        <begin position="515"/>
        <end position="527"/>
    </location>
</feature>
<proteinExistence type="predicted"/>
<feature type="compositionally biased region" description="Basic and acidic residues" evidence="3">
    <location>
        <begin position="52"/>
        <end position="68"/>
    </location>
</feature>
<evidence type="ECO:0000313" key="5">
    <source>
        <dbReference type="EMBL" id="MBA0704110.1"/>
    </source>
</evidence>
<dbReference type="EMBL" id="JABEZV010000001">
    <property type="protein sequence ID" value="MBA0704110.1"/>
    <property type="molecule type" value="Genomic_DNA"/>
</dbReference>
<dbReference type="PANTHER" id="PTHR46519:SF3">
    <property type="entry name" value="RING_U-BOX SUPERFAMILY PROTEIN"/>
    <property type="match status" value="1"/>
</dbReference>
<feature type="region of interest" description="Disordered" evidence="3">
    <location>
        <begin position="385"/>
        <end position="437"/>
    </location>
</feature>
<feature type="region of interest" description="Disordered" evidence="3">
    <location>
        <begin position="560"/>
        <end position="585"/>
    </location>
</feature>
<feature type="coiled-coil region" evidence="2">
    <location>
        <begin position="237"/>
        <end position="264"/>
    </location>
</feature>
<feature type="region of interest" description="Disordered" evidence="3">
    <location>
        <begin position="515"/>
        <end position="538"/>
    </location>
</feature>
<feature type="compositionally biased region" description="Basic and acidic residues" evidence="3">
    <location>
        <begin position="395"/>
        <end position="413"/>
    </location>
</feature>